<comment type="caution">
    <text evidence="2">The sequence shown here is derived from an EMBL/GenBank/DDBJ whole genome shotgun (WGS) entry which is preliminary data.</text>
</comment>
<dbReference type="InterPro" id="IPR007607">
    <property type="entry name" value="BacA/B"/>
</dbReference>
<dbReference type="PANTHER" id="PTHR35024">
    <property type="entry name" value="HYPOTHETICAL CYTOSOLIC PROTEIN"/>
    <property type="match status" value="1"/>
</dbReference>
<name>A0A2G6KCG9_9BACT</name>
<dbReference type="Proteomes" id="UP000230821">
    <property type="component" value="Unassembled WGS sequence"/>
</dbReference>
<sequence length="151" mass="17094">MRNFDTMMHSLMGEKHMSVVEHGIVVSGDIFGEVDLRVKGVVKGSIFLQNANIYIDETGYIEGEIRADKILVAGEILGNITAETSLQLAPTAKVRGNIRTSKLSMSEEAFFSGRLMIQEPEPVELEIQDFKALTETDYDELRRWRMRNNIE</sequence>
<evidence type="ECO:0000313" key="3">
    <source>
        <dbReference type="Proteomes" id="UP000230821"/>
    </source>
</evidence>
<dbReference type="Pfam" id="PF04519">
    <property type="entry name" value="Bactofilin"/>
    <property type="match status" value="1"/>
</dbReference>
<comment type="similarity">
    <text evidence="1">Belongs to the bactofilin family.</text>
</comment>
<dbReference type="EMBL" id="PDSK01000100">
    <property type="protein sequence ID" value="PIE33335.1"/>
    <property type="molecule type" value="Genomic_DNA"/>
</dbReference>
<proteinExistence type="inferred from homology"/>
<accession>A0A2G6KCG9</accession>
<evidence type="ECO:0000313" key="2">
    <source>
        <dbReference type="EMBL" id="PIE33335.1"/>
    </source>
</evidence>
<reference evidence="2 3" key="1">
    <citation type="submission" date="2017-10" db="EMBL/GenBank/DDBJ databases">
        <title>Novel microbial diversity and functional potential in the marine mammal oral microbiome.</title>
        <authorList>
            <person name="Dudek N.K."/>
            <person name="Sun C.L."/>
            <person name="Burstein D."/>
            <person name="Kantor R.S."/>
            <person name="Aliaga Goltsman D.S."/>
            <person name="Bik E.M."/>
            <person name="Thomas B.C."/>
            <person name="Banfield J.F."/>
            <person name="Relman D.A."/>
        </authorList>
    </citation>
    <scope>NUCLEOTIDE SEQUENCE [LARGE SCALE GENOMIC DNA]</scope>
    <source>
        <strain evidence="2">DOLJORAL78_47_16</strain>
    </source>
</reference>
<protein>
    <recommendedName>
        <fullName evidence="4">Cell shape determination protein CcmA</fullName>
    </recommendedName>
</protein>
<organism evidence="2 3">
    <name type="scientific">candidate division KSB3 bacterium</name>
    <dbReference type="NCBI Taxonomy" id="2044937"/>
    <lineage>
        <taxon>Bacteria</taxon>
        <taxon>candidate division KSB3</taxon>
    </lineage>
</organism>
<evidence type="ECO:0008006" key="4">
    <source>
        <dbReference type="Google" id="ProtNLM"/>
    </source>
</evidence>
<gene>
    <name evidence="2" type="ORF">CSA56_12250</name>
</gene>
<evidence type="ECO:0000256" key="1">
    <source>
        <dbReference type="ARBA" id="ARBA00044755"/>
    </source>
</evidence>
<dbReference type="PANTHER" id="PTHR35024:SF4">
    <property type="entry name" value="POLYMER-FORMING CYTOSKELETAL PROTEIN"/>
    <property type="match status" value="1"/>
</dbReference>
<dbReference type="AlphaFoldDB" id="A0A2G6KCG9"/>